<evidence type="ECO:0000313" key="13">
    <source>
        <dbReference type="EMBL" id="AFK40626.1"/>
    </source>
</evidence>
<evidence type="ECO:0000256" key="1">
    <source>
        <dbReference type="ARBA" id="ARBA00022512"/>
    </source>
</evidence>
<feature type="active site" description="Proton donor" evidence="9">
    <location>
        <position position="127"/>
    </location>
</feature>
<dbReference type="PIRSF" id="PIRSF005604">
    <property type="entry name" value="XET"/>
    <property type="match status" value="1"/>
</dbReference>
<keyword evidence="2 10" id="KW-0052">Apoplast</keyword>
<proteinExistence type="evidence at transcript level"/>
<keyword evidence="8 10" id="KW-0326">Glycosidase</keyword>
<comment type="PTM">
    <text evidence="10">Contains at least one intrachain disulfide bond essential for its enzymatic activity.</text>
</comment>
<dbReference type="KEGG" id="lja:130740179"/>
<dbReference type="GO" id="GO:0010411">
    <property type="term" value="P:xyloglucan metabolic process"/>
    <property type="evidence" value="ECO:0007669"/>
    <property type="project" value="InterPro"/>
</dbReference>
<dbReference type="InterPro" id="IPR044791">
    <property type="entry name" value="Beta-glucanase/XTH"/>
</dbReference>
<dbReference type="InterPro" id="IPR008263">
    <property type="entry name" value="GH16_AS"/>
</dbReference>
<dbReference type="InterPro" id="IPR013320">
    <property type="entry name" value="ConA-like_dom_sf"/>
</dbReference>
<keyword evidence="1 10" id="KW-0134">Cell wall</keyword>
<dbReference type="PANTHER" id="PTHR31062">
    <property type="entry name" value="XYLOGLUCAN ENDOTRANSGLUCOSYLASE/HYDROLASE PROTEIN 8-RELATED"/>
    <property type="match status" value="1"/>
</dbReference>
<dbReference type="Pfam" id="PF00722">
    <property type="entry name" value="Glyco_hydro_16"/>
    <property type="match status" value="1"/>
</dbReference>
<keyword evidence="6" id="KW-1015">Disulfide bond</keyword>
<feature type="domain" description="GH16" evidence="12">
    <location>
        <begin position="37"/>
        <end position="238"/>
    </location>
</feature>
<dbReference type="SUPFAM" id="SSF49899">
    <property type="entry name" value="Concanavalin A-like lectins/glucanases"/>
    <property type="match status" value="1"/>
</dbReference>
<dbReference type="OMA" id="NIAGKPW"/>
<keyword evidence="10" id="KW-0961">Cell wall biogenesis/degradation</keyword>
<keyword evidence="4 10" id="KW-0808">Transferase</keyword>
<sequence length="354" mass="40675">MDHSLRCFGSTLPKTLLQFLLSPSLLLFISFFSFSNAAFDLATIPFNDAYSPLFGDGNLVRSADGNGVQLLLDRFTGSGFVSSNMYQHGFFSANIKLPSNYSAGICVAFYTSNNEMFEKTHDELDFEFLGNIAGKPWRFQTNLYGNGSTNRGREERYRLWFDPTKGFHRYSILWTAKNIIFYIDEVPIREIIRSEEMGADYPAKPMALYATIWDASNWATSGGKYKVNYKYAPFVTEMKDLVLKGCSVDPIQEVSARELCSDQHADLEEQDYAAVTPLRRLAMRRFRQRYMYYSYCYDTLRYSVPPPECVIIPAEKQRFKETGRLRFGGSHRRHSRARRSRTSTPVDESDQGDM</sequence>
<evidence type="ECO:0000256" key="7">
    <source>
        <dbReference type="ARBA" id="ARBA00023180"/>
    </source>
</evidence>
<keyword evidence="7" id="KW-0325">Glycoprotein</keyword>
<dbReference type="PROSITE" id="PS51762">
    <property type="entry name" value="GH16_2"/>
    <property type="match status" value="1"/>
</dbReference>
<evidence type="ECO:0000256" key="11">
    <source>
        <dbReference type="SAM" id="MobiDB-lite"/>
    </source>
</evidence>
<protein>
    <recommendedName>
        <fullName evidence="10">Xyloglucan endotransglucosylase/hydrolase</fullName>
        <ecNumber evidence="10">2.4.1.207</ecNumber>
    </recommendedName>
</protein>
<organism evidence="13">
    <name type="scientific">Lotus japonicus</name>
    <name type="common">Lotus corniculatus var. japonicus</name>
    <dbReference type="NCBI Taxonomy" id="34305"/>
    <lineage>
        <taxon>Eukaryota</taxon>
        <taxon>Viridiplantae</taxon>
        <taxon>Streptophyta</taxon>
        <taxon>Embryophyta</taxon>
        <taxon>Tracheophyta</taxon>
        <taxon>Spermatophyta</taxon>
        <taxon>Magnoliopsida</taxon>
        <taxon>eudicotyledons</taxon>
        <taxon>Gunneridae</taxon>
        <taxon>Pentapetalae</taxon>
        <taxon>rosids</taxon>
        <taxon>fabids</taxon>
        <taxon>Fabales</taxon>
        <taxon>Fabaceae</taxon>
        <taxon>Papilionoideae</taxon>
        <taxon>50 kb inversion clade</taxon>
        <taxon>NPAAA clade</taxon>
        <taxon>Hologalegina</taxon>
        <taxon>robinioid clade</taxon>
        <taxon>Loteae</taxon>
        <taxon>Lotus</taxon>
    </lineage>
</organism>
<keyword evidence="3 10" id="KW-0964">Secreted</keyword>
<comment type="similarity">
    <text evidence="10">Belongs to the glycosyl hydrolase 16 family.</text>
</comment>
<dbReference type="AlphaFoldDB" id="I3SK34"/>
<evidence type="ECO:0000256" key="6">
    <source>
        <dbReference type="ARBA" id="ARBA00023157"/>
    </source>
</evidence>
<dbReference type="CDD" id="cd02176">
    <property type="entry name" value="GH16_XET"/>
    <property type="match status" value="1"/>
</dbReference>
<feature type="active site" description="Nucleophile" evidence="9">
    <location>
        <position position="123"/>
    </location>
</feature>
<evidence type="ECO:0000256" key="10">
    <source>
        <dbReference type="RuleBase" id="RU361120"/>
    </source>
</evidence>
<dbReference type="PROSITE" id="PS01034">
    <property type="entry name" value="GH16_1"/>
    <property type="match status" value="1"/>
</dbReference>
<evidence type="ECO:0000256" key="9">
    <source>
        <dbReference type="PIRSR" id="PIRSR005604-1"/>
    </source>
</evidence>
<dbReference type="GO" id="GO:0016762">
    <property type="term" value="F:xyloglucan:xyloglucosyl transferase activity"/>
    <property type="evidence" value="ECO:0007669"/>
    <property type="project" value="UniProtKB-EC"/>
</dbReference>
<feature type="region of interest" description="Disordered" evidence="11">
    <location>
        <begin position="323"/>
        <end position="354"/>
    </location>
</feature>
<dbReference type="GO" id="GO:0042546">
    <property type="term" value="P:cell wall biogenesis"/>
    <property type="evidence" value="ECO:0007669"/>
    <property type="project" value="InterPro"/>
</dbReference>
<dbReference type="InterPro" id="IPR010713">
    <property type="entry name" value="XET_C"/>
</dbReference>
<accession>I3SK34</accession>
<dbReference type="EMBL" id="BT140831">
    <property type="protein sequence ID" value="AFK40626.1"/>
    <property type="molecule type" value="mRNA"/>
</dbReference>
<comment type="subcellular location">
    <subcellularLocation>
        <location evidence="10">Secreted</location>
        <location evidence="10">Cell wall</location>
    </subcellularLocation>
    <subcellularLocation>
        <location evidence="10">Secreted</location>
        <location evidence="10">Extracellular space</location>
        <location evidence="10">Apoplast</location>
    </subcellularLocation>
</comment>
<evidence type="ECO:0000259" key="12">
    <source>
        <dbReference type="PROSITE" id="PS51762"/>
    </source>
</evidence>
<evidence type="ECO:0000256" key="5">
    <source>
        <dbReference type="ARBA" id="ARBA00022801"/>
    </source>
</evidence>
<feature type="compositionally biased region" description="Basic residues" evidence="11">
    <location>
        <begin position="329"/>
        <end position="341"/>
    </location>
</feature>
<dbReference type="RefSeq" id="XP_057448675.1">
    <property type="nucleotide sequence ID" value="XM_057592692.1"/>
</dbReference>
<evidence type="ECO:0000256" key="2">
    <source>
        <dbReference type="ARBA" id="ARBA00022523"/>
    </source>
</evidence>
<dbReference type="GeneID" id="130740179"/>
<comment type="function">
    <text evidence="10">Catalyzes xyloglucan endohydrolysis (XEH) and/or endotransglycosylation (XET). Cleaves and religates xyloglucan polymers, an essential constituent of the primary cell wall, and thereby participates in cell wall construction of growing tissues.</text>
</comment>
<dbReference type="Pfam" id="PF06955">
    <property type="entry name" value="XET_C"/>
    <property type="match status" value="1"/>
</dbReference>
<evidence type="ECO:0000256" key="4">
    <source>
        <dbReference type="ARBA" id="ARBA00022679"/>
    </source>
</evidence>
<reference evidence="13" key="1">
    <citation type="submission" date="2012-05" db="EMBL/GenBank/DDBJ databases">
        <authorList>
            <person name="Krishnakumar V."/>
            <person name="Cheung F."/>
            <person name="Xiao Y."/>
            <person name="Chan A."/>
            <person name="Moskal W.A."/>
            <person name="Town C.D."/>
        </authorList>
    </citation>
    <scope>NUCLEOTIDE SEQUENCE</scope>
</reference>
<dbReference type="InterPro" id="IPR000757">
    <property type="entry name" value="Beta-glucanase-like"/>
</dbReference>
<dbReference type="GO" id="GO:0004553">
    <property type="term" value="F:hydrolase activity, hydrolyzing O-glycosyl compounds"/>
    <property type="evidence" value="ECO:0007669"/>
    <property type="project" value="InterPro"/>
</dbReference>
<dbReference type="EC" id="2.4.1.207" evidence="10"/>
<name>I3SK34_LOTJA</name>
<dbReference type="GO" id="GO:0071555">
    <property type="term" value="P:cell wall organization"/>
    <property type="evidence" value="ECO:0007669"/>
    <property type="project" value="UniProtKB-KW"/>
</dbReference>
<keyword evidence="5 10" id="KW-0378">Hydrolase</keyword>
<dbReference type="InterPro" id="IPR016455">
    <property type="entry name" value="XTH"/>
</dbReference>
<evidence type="ECO:0000256" key="3">
    <source>
        <dbReference type="ARBA" id="ARBA00022525"/>
    </source>
</evidence>
<dbReference type="Gene3D" id="2.60.120.200">
    <property type="match status" value="1"/>
</dbReference>
<dbReference type="OrthoDB" id="4781at2759"/>
<dbReference type="GO" id="GO:0048046">
    <property type="term" value="C:apoplast"/>
    <property type="evidence" value="ECO:0007669"/>
    <property type="project" value="UniProtKB-SubCell"/>
</dbReference>
<evidence type="ECO:0000256" key="8">
    <source>
        <dbReference type="ARBA" id="ARBA00023295"/>
    </source>
</evidence>